<sequence length="213" mass="23053">MIAIAATIAGSLGFTNHRRQDGTGHSGSSWLFWKDAALDVDIVSCTLKLSTPFCPPGPVNALGIYPTENVLFLIIFKARKGFFVTLQGPGYRVIADALGIPQLSQQNSGQSRMACRLLGIGAIDTWSSQWIRNLYCNFLQTLLPSPSISLALILDIGPYSAGRGLFGLGMLTVCLVAFTFRFARVAHPKTYRNFCTSSIRVSSSLLSVQTTSV</sequence>
<comment type="caution">
    <text evidence="2">The sequence shown here is derived from an EMBL/GenBank/DDBJ whole genome shotgun (WGS) entry which is preliminary data.</text>
</comment>
<keyword evidence="1" id="KW-0472">Membrane</keyword>
<dbReference type="AlphaFoldDB" id="A0ABD2YCG0"/>
<keyword evidence="1" id="KW-1133">Transmembrane helix</keyword>
<evidence type="ECO:0000256" key="1">
    <source>
        <dbReference type="SAM" id="Phobius"/>
    </source>
</evidence>
<dbReference type="EMBL" id="JBJUIK010000014">
    <property type="protein sequence ID" value="KAL3504112.1"/>
    <property type="molecule type" value="Genomic_DNA"/>
</dbReference>
<organism evidence="2 3">
    <name type="scientific">Cinchona calisaya</name>
    <dbReference type="NCBI Taxonomy" id="153742"/>
    <lineage>
        <taxon>Eukaryota</taxon>
        <taxon>Viridiplantae</taxon>
        <taxon>Streptophyta</taxon>
        <taxon>Embryophyta</taxon>
        <taxon>Tracheophyta</taxon>
        <taxon>Spermatophyta</taxon>
        <taxon>Magnoliopsida</taxon>
        <taxon>eudicotyledons</taxon>
        <taxon>Gunneridae</taxon>
        <taxon>Pentapetalae</taxon>
        <taxon>asterids</taxon>
        <taxon>lamiids</taxon>
        <taxon>Gentianales</taxon>
        <taxon>Rubiaceae</taxon>
        <taxon>Cinchonoideae</taxon>
        <taxon>Cinchoneae</taxon>
        <taxon>Cinchona</taxon>
    </lineage>
</organism>
<name>A0ABD2YCG0_9GENT</name>
<evidence type="ECO:0000313" key="2">
    <source>
        <dbReference type="EMBL" id="KAL3504112.1"/>
    </source>
</evidence>
<protein>
    <submittedName>
        <fullName evidence="2">Uncharacterized protein</fullName>
    </submittedName>
</protein>
<gene>
    <name evidence="2" type="ORF">ACH5RR_033953</name>
</gene>
<accession>A0ABD2YCG0</accession>
<feature type="transmembrane region" description="Helical" evidence="1">
    <location>
        <begin position="165"/>
        <end position="183"/>
    </location>
</feature>
<dbReference type="Proteomes" id="UP001630127">
    <property type="component" value="Unassembled WGS sequence"/>
</dbReference>
<reference evidence="2 3" key="1">
    <citation type="submission" date="2024-11" db="EMBL/GenBank/DDBJ databases">
        <title>A near-complete genome assembly of Cinchona calisaya.</title>
        <authorList>
            <person name="Lian D.C."/>
            <person name="Zhao X.W."/>
            <person name="Wei L."/>
        </authorList>
    </citation>
    <scope>NUCLEOTIDE SEQUENCE [LARGE SCALE GENOMIC DNA]</scope>
    <source>
        <tissue evidence="2">Nenye</tissue>
    </source>
</reference>
<keyword evidence="3" id="KW-1185">Reference proteome</keyword>
<proteinExistence type="predicted"/>
<keyword evidence="1" id="KW-0812">Transmembrane</keyword>
<evidence type="ECO:0000313" key="3">
    <source>
        <dbReference type="Proteomes" id="UP001630127"/>
    </source>
</evidence>